<keyword evidence="2" id="KW-0813">Transport</keyword>
<evidence type="ECO:0000313" key="9">
    <source>
        <dbReference type="Proteomes" id="UP000253034"/>
    </source>
</evidence>
<feature type="transmembrane region" description="Helical" evidence="6">
    <location>
        <begin position="137"/>
        <end position="158"/>
    </location>
</feature>
<feature type="transmembrane region" description="Helical" evidence="6">
    <location>
        <begin position="12"/>
        <end position="38"/>
    </location>
</feature>
<evidence type="ECO:0000256" key="1">
    <source>
        <dbReference type="ARBA" id="ARBA00004651"/>
    </source>
</evidence>
<dbReference type="InterPro" id="IPR036259">
    <property type="entry name" value="MFS_trans_sf"/>
</dbReference>
<feature type="transmembrane region" description="Helical" evidence="6">
    <location>
        <begin position="263"/>
        <end position="283"/>
    </location>
</feature>
<gene>
    <name evidence="8" type="ORF">DFR58_116121</name>
</gene>
<feature type="transmembrane region" description="Helical" evidence="6">
    <location>
        <begin position="78"/>
        <end position="97"/>
    </location>
</feature>
<feature type="domain" description="Major facilitator superfamily (MFS) profile" evidence="7">
    <location>
        <begin position="10"/>
        <end position="408"/>
    </location>
</feature>
<keyword evidence="3 6" id="KW-0812">Transmembrane</keyword>
<sequence length="421" mass="44667">MNKSPKKSTALWTGIVCGMASYIDAAIIVSWGIVLVIYQNVFSLDSAQFGTLSGVLTFCIAIGALCGGYLGDRFGRRSVFISMMITVVVSVTGMLVLPTYALMAIFTALVGLSSGAVLPVSLTTIAEASGDKQRGTLLGLSQILWLFGAIVPSVLSVIVGNNGLSGVKIILAHILVITVLVILGRIMIPESVAWKAANAARKEGSGGENTKNKKESLSLLFRAPYLIPLLALMIFYGLCNTAYNVFGQFGTYILVNVVKVDVSTASSAALVALPFALVGSMLFMKTVRGKRRNFYFFLGVIGTSVAILIPVVFGITFNNYLVTLAILFFANSFAGEAMMKVWSQESFPTLLRATGQGAVIAVGRFAAAAFAFVVPLIIVYNPALLFIIMAVICLAGGLTAWAAFRTTKSEGAILDEEAVRS</sequence>
<feature type="transmembrane region" description="Helical" evidence="6">
    <location>
        <begin position="50"/>
        <end position="71"/>
    </location>
</feature>
<evidence type="ECO:0000256" key="2">
    <source>
        <dbReference type="ARBA" id="ARBA00022448"/>
    </source>
</evidence>
<keyword evidence="5 6" id="KW-0472">Membrane</keyword>
<accession>A0A369AXR8</accession>
<dbReference type="PANTHER" id="PTHR23508:SF10">
    <property type="entry name" value="CARBOXYLIC ACID TRANSPORTER PROTEIN HOMOLOG"/>
    <property type="match status" value="1"/>
</dbReference>
<feature type="transmembrane region" description="Helical" evidence="6">
    <location>
        <begin position="219"/>
        <end position="243"/>
    </location>
</feature>
<evidence type="ECO:0000256" key="5">
    <source>
        <dbReference type="ARBA" id="ARBA00023136"/>
    </source>
</evidence>
<evidence type="ECO:0000313" key="8">
    <source>
        <dbReference type="EMBL" id="RCX13885.1"/>
    </source>
</evidence>
<evidence type="ECO:0000256" key="6">
    <source>
        <dbReference type="SAM" id="Phobius"/>
    </source>
</evidence>
<dbReference type="PROSITE" id="PS50850">
    <property type="entry name" value="MFS"/>
    <property type="match status" value="1"/>
</dbReference>
<name>A0A369AXR8_9FIRM</name>
<evidence type="ECO:0000259" key="7">
    <source>
        <dbReference type="PROSITE" id="PS50850"/>
    </source>
</evidence>
<evidence type="ECO:0000256" key="4">
    <source>
        <dbReference type="ARBA" id="ARBA00022989"/>
    </source>
</evidence>
<keyword evidence="9" id="KW-1185">Reference proteome</keyword>
<dbReference type="RefSeq" id="WP_114298515.1">
    <property type="nucleotide sequence ID" value="NZ_QPJT01000016.1"/>
</dbReference>
<organism evidence="8 9">
    <name type="scientific">Anaerobacterium chartisolvens</name>
    <dbReference type="NCBI Taxonomy" id="1297424"/>
    <lineage>
        <taxon>Bacteria</taxon>
        <taxon>Bacillati</taxon>
        <taxon>Bacillota</taxon>
        <taxon>Clostridia</taxon>
        <taxon>Eubacteriales</taxon>
        <taxon>Oscillospiraceae</taxon>
        <taxon>Anaerobacterium</taxon>
    </lineage>
</organism>
<feature type="transmembrane region" description="Helical" evidence="6">
    <location>
        <begin position="321"/>
        <end position="338"/>
    </location>
</feature>
<evidence type="ECO:0000256" key="3">
    <source>
        <dbReference type="ARBA" id="ARBA00022692"/>
    </source>
</evidence>
<protein>
    <submittedName>
        <fullName evidence="8">Inositol transporter-like SP family MFS transporter</fullName>
    </submittedName>
</protein>
<feature type="transmembrane region" description="Helical" evidence="6">
    <location>
        <begin position="358"/>
        <end position="378"/>
    </location>
</feature>
<feature type="transmembrane region" description="Helical" evidence="6">
    <location>
        <begin position="170"/>
        <end position="188"/>
    </location>
</feature>
<dbReference type="Gene3D" id="1.20.1250.20">
    <property type="entry name" value="MFS general substrate transporter like domains"/>
    <property type="match status" value="1"/>
</dbReference>
<dbReference type="AlphaFoldDB" id="A0A369AXR8"/>
<feature type="transmembrane region" description="Helical" evidence="6">
    <location>
        <begin position="103"/>
        <end position="125"/>
    </location>
</feature>
<comment type="caution">
    <text evidence="8">The sequence shown here is derived from an EMBL/GenBank/DDBJ whole genome shotgun (WGS) entry which is preliminary data.</text>
</comment>
<keyword evidence="4 6" id="KW-1133">Transmembrane helix</keyword>
<dbReference type="EMBL" id="QPJT01000016">
    <property type="protein sequence ID" value="RCX13885.1"/>
    <property type="molecule type" value="Genomic_DNA"/>
</dbReference>
<feature type="transmembrane region" description="Helical" evidence="6">
    <location>
        <begin position="295"/>
        <end position="315"/>
    </location>
</feature>
<comment type="subcellular location">
    <subcellularLocation>
        <location evidence="1">Cell membrane</location>
        <topology evidence="1">Multi-pass membrane protein</topology>
    </subcellularLocation>
</comment>
<dbReference type="InterPro" id="IPR020846">
    <property type="entry name" value="MFS_dom"/>
</dbReference>
<dbReference type="GO" id="GO:0005886">
    <property type="term" value="C:plasma membrane"/>
    <property type="evidence" value="ECO:0007669"/>
    <property type="project" value="UniProtKB-SubCell"/>
</dbReference>
<dbReference type="GO" id="GO:0046943">
    <property type="term" value="F:carboxylic acid transmembrane transporter activity"/>
    <property type="evidence" value="ECO:0007669"/>
    <property type="project" value="TreeGrafter"/>
</dbReference>
<dbReference type="OrthoDB" id="3252866at2"/>
<proteinExistence type="predicted"/>
<dbReference type="PANTHER" id="PTHR23508">
    <property type="entry name" value="CARBOXYLIC ACID TRANSPORTER PROTEIN HOMOLOG"/>
    <property type="match status" value="1"/>
</dbReference>
<dbReference type="Proteomes" id="UP000253034">
    <property type="component" value="Unassembled WGS sequence"/>
</dbReference>
<feature type="transmembrane region" description="Helical" evidence="6">
    <location>
        <begin position="384"/>
        <end position="404"/>
    </location>
</feature>
<reference evidence="8 9" key="1">
    <citation type="submission" date="2018-07" db="EMBL/GenBank/DDBJ databases">
        <title>Genomic Encyclopedia of Type Strains, Phase IV (KMG-IV): sequencing the most valuable type-strain genomes for metagenomic binning, comparative biology and taxonomic classification.</title>
        <authorList>
            <person name="Goeker M."/>
        </authorList>
    </citation>
    <scope>NUCLEOTIDE SEQUENCE [LARGE SCALE GENOMIC DNA]</scope>
    <source>
        <strain evidence="8 9">DSM 27016</strain>
    </source>
</reference>
<dbReference type="SUPFAM" id="SSF103473">
    <property type="entry name" value="MFS general substrate transporter"/>
    <property type="match status" value="1"/>
</dbReference>
<dbReference type="Pfam" id="PF07690">
    <property type="entry name" value="MFS_1"/>
    <property type="match status" value="1"/>
</dbReference>
<dbReference type="InterPro" id="IPR011701">
    <property type="entry name" value="MFS"/>
</dbReference>